<dbReference type="GO" id="GO:0005681">
    <property type="term" value="C:spliceosomal complex"/>
    <property type="evidence" value="ECO:0007669"/>
    <property type="project" value="UniProtKB-KW"/>
</dbReference>
<proteinExistence type="inferred from homology"/>
<dbReference type="InterPro" id="IPR029338">
    <property type="entry name" value="TSSC4"/>
</dbReference>
<dbReference type="PANTHER" id="PTHR13445">
    <property type="entry name" value="TUMOR SUPPRESSING SUBTRANSFERABLE CANDIDATE 4 TSSC4"/>
    <property type="match status" value="1"/>
</dbReference>
<evidence type="ECO:0000313" key="13">
    <source>
        <dbReference type="Proteomes" id="UP000436088"/>
    </source>
</evidence>
<evidence type="ECO:0000256" key="6">
    <source>
        <dbReference type="ARBA" id="ARBA00022728"/>
    </source>
</evidence>
<name>A0A6A3D6V6_HIBSY</name>
<evidence type="ECO:0000256" key="9">
    <source>
        <dbReference type="ARBA" id="ARBA00035304"/>
    </source>
</evidence>
<evidence type="ECO:0000256" key="10">
    <source>
        <dbReference type="ARBA" id="ARBA00045970"/>
    </source>
</evidence>
<dbReference type="EMBL" id="VEPZ02000038">
    <property type="protein sequence ID" value="KAE8735121.1"/>
    <property type="molecule type" value="Genomic_DNA"/>
</dbReference>
<keyword evidence="7" id="KW-0508">mRNA splicing</keyword>
<dbReference type="AlphaFoldDB" id="A0A6A3D6V6"/>
<evidence type="ECO:0000256" key="7">
    <source>
        <dbReference type="ARBA" id="ARBA00023187"/>
    </source>
</evidence>
<feature type="region of interest" description="Disordered" evidence="11">
    <location>
        <begin position="273"/>
        <end position="298"/>
    </location>
</feature>
<evidence type="ECO:0000256" key="8">
    <source>
        <dbReference type="ARBA" id="ARBA00023242"/>
    </source>
</evidence>
<dbReference type="PANTHER" id="PTHR13445:SF3">
    <property type="entry name" value="U5 SMALL NUCLEAR RIBONUCLEOPROTEIN TSSC4"/>
    <property type="match status" value="1"/>
</dbReference>
<accession>A0A6A3D6V6</accession>
<evidence type="ECO:0000313" key="12">
    <source>
        <dbReference type="EMBL" id="KAE8735121.1"/>
    </source>
</evidence>
<comment type="caution">
    <text evidence="12">The sequence shown here is derived from an EMBL/GenBank/DDBJ whole genome shotgun (WGS) entry which is preliminary data.</text>
</comment>
<dbReference type="GO" id="GO:0008380">
    <property type="term" value="P:RNA splicing"/>
    <property type="evidence" value="ECO:0007669"/>
    <property type="project" value="UniProtKB-KW"/>
</dbReference>
<feature type="region of interest" description="Disordered" evidence="11">
    <location>
        <begin position="315"/>
        <end position="341"/>
    </location>
</feature>
<evidence type="ECO:0000256" key="3">
    <source>
        <dbReference type="ARBA" id="ARBA00010362"/>
    </source>
</evidence>
<dbReference type="Proteomes" id="UP000436088">
    <property type="component" value="Unassembled WGS sequence"/>
</dbReference>
<evidence type="ECO:0000256" key="4">
    <source>
        <dbReference type="ARBA" id="ARBA00022490"/>
    </source>
</evidence>
<keyword evidence="4" id="KW-0963">Cytoplasm</keyword>
<organism evidence="12 13">
    <name type="scientific">Hibiscus syriacus</name>
    <name type="common">Rose of Sharon</name>
    <dbReference type="NCBI Taxonomy" id="106335"/>
    <lineage>
        <taxon>Eukaryota</taxon>
        <taxon>Viridiplantae</taxon>
        <taxon>Streptophyta</taxon>
        <taxon>Embryophyta</taxon>
        <taxon>Tracheophyta</taxon>
        <taxon>Spermatophyta</taxon>
        <taxon>Magnoliopsida</taxon>
        <taxon>eudicotyledons</taxon>
        <taxon>Gunneridae</taxon>
        <taxon>Pentapetalae</taxon>
        <taxon>rosids</taxon>
        <taxon>malvids</taxon>
        <taxon>Malvales</taxon>
        <taxon>Malvaceae</taxon>
        <taxon>Malvoideae</taxon>
        <taxon>Hibiscus</taxon>
    </lineage>
</organism>
<evidence type="ECO:0000256" key="11">
    <source>
        <dbReference type="SAM" id="MobiDB-lite"/>
    </source>
</evidence>
<dbReference type="GO" id="GO:0005737">
    <property type="term" value="C:cytoplasm"/>
    <property type="evidence" value="ECO:0007669"/>
    <property type="project" value="UniProtKB-SubCell"/>
</dbReference>
<sequence length="341" mass="38363">MEDSFNARVGKVFGSLDASFNSRSLPLSSLWTLADDEIEKREWNRDKKTLQQDEDEDFFHNFPPKDKNNAINFGAELEKDLDDLDDEEEEARASSKEDAYDKVSVGRVKNGERLYMKDVNDYDIDVDSGNVLPTVFKDFSRDPPTVGVQADISGFEDGNLKPILKRKGPERTNYVLGEAFLTEEDDMVSNEVSTLSQDYPSGIPAYMQNPSKYTRYTLYTGDVDDESNRPAYMDFLKLVRRSDSTEPHADDALGDLTKPVTFIPGRKIGDVVMGENCGKPKQTQEGTDKEPMHKRGLPIGIAAGDTDGVCAMDEDEPQTIIENRNSSQREGRQYQMKSCSE</sequence>
<keyword evidence="13" id="KW-1185">Reference proteome</keyword>
<feature type="region of interest" description="Disordered" evidence="11">
    <location>
        <begin position="44"/>
        <end position="70"/>
    </location>
</feature>
<evidence type="ECO:0000256" key="5">
    <source>
        <dbReference type="ARBA" id="ARBA00022664"/>
    </source>
</evidence>
<dbReference type="GO" id="GO:0006397">
    <property type="term" value="P:mRNA processing"/>
    <property type="evidence" value="ECO:0007669"/>
    <property type="project" value="UniProtKB-KW"/>
</dbReference>
<keyword evidence="5" id="KW-0507">mRNA processing</keyword>
<keyword evidence="8" id="KW-0539">Nucleus</keyword>
<evidence type="ECO:0000256" key="1">
    <source>
        <dbReference type="ARBA" id="ARBA00004123"/>
    </source>
</evidence>
<keyword evidence="6" id="KW-0747">Spliceosome</keyword>
<comment type="similarity">
    <text evidence="3">Belongs to the TSSC4 family.</text>
</comment>
<reference evidence="12" key="1">
    <citation type="submission" date="2019-09" db="EMBL/GenBank/DDBJ databases">
        <title>Draft genome information of white flower Hibiscus syriacus.</title>
        <authorList>
            <person name="Kim Y.-M."/>
        </authorList>
    </citation>
    <scope>NUCLEOTIDE SEQUENCE [LARGE SCALE GENOMIC DNA]</scope>
    <source>
        <strain evidence="12">YM2019G1</strain>
    </source>
</reference>
<gene>
    <name evidence="12" type="ORF">F3Y22_tig00000466pilonHSYRG00004</name>
</gene>
<evidence type="ECO:0000256" key="2">
    <source>
        <dbReference type="ARBA" id="ARBA00004496"/>
    </source>
</evidence>
<comment type="subcellular location">
    <subcellularLocation>
        <location evidence="2">Cytoplasm</location>
    </subcellularLocation>
    <subcellularLocation>
        <location evidence="1">Nucleus</location>
    </subcellularLocation>
</comment>
<comment type="function">
    <text evidence="10">Protein associated with the U5 snRNP, during its maturation and its post-splicing recycling and which is required for spliceosomal tri-snRNP complex assembly in the nucleus. Has a molecular sequestering activity and transiently hinders SNRNP200 binding sites for constitutive splicing factors that intervene later during the assembly of the spliceosome and splicing. Together with its molecular sequestering activity, may also function as a molecular adapter and placeholder, coordinating the assembly of the U5 snRNP and its association with the U4/U6 di-snRNP.</text>
</comment>
<protein>
    <recommendedName>
        <fullName evidence="9">U5 small nuclear ribonucleoprotein TSSC4</fullName>
    </recommendedName>
</protein>